<dbReference type="Gene3D" id="1.10.240.10">
    <property type="entry name" value="Tyrosyl-Transfer RNA Synthetase"/>
    <property type="match status" value="1"/>
</dbReference>
<dbReference type="STRING" id="1548207.AXK11_05170"/>
<comment type="similarity">
    <text evidence="10 11">Belongs to the class-I aminoacyl-tRNA synthetase family. TyrS type 1 subfamily.</text>
</comment>
<dbReference type="NCBIfam" id="TIGR00234">
    <property type="entry name" value="tyrS"/>
    <property type="match status" value="1"/>
</dbReference>
<dbReference type="OrthoDB" id="9804243at2"/>
<keyword evidence="7 11" id="KW-0648">Protein biosynthesis</keyword>
<dbReference type="InterPro" id="IPR002307">
    <property type="entry name" value="Tyr-tRNA-ligase"/>
</dbReference>
<evidence type="ECO:0000256" key="2">
    <source>
        <dbReference type="ARBA" id="ARBA00022490"/>
    </source>
</evidence>
<keyword evidence="15" id="KW-1185">Reference proteome</keyword>
<evidence type="ECO:0000256" key="11">
    <source>
        <dbReference type="HAMAP-Rule" id="MF_02006"/>
    </source>
</evidence>
<dbReference type="GO" id="GO:0042803">
    <property type="term" value="F:protein homodimerization activity"/>
    <property type="evidence" value="ECO:0007669"/>
    <property type="project" value="UniProtKB-ARBA"/>
</dbReference>
<dbReference type="GO" id="GO:0005829">
    <property type="term" value="C:cytosol"/>
    <property type="evidence" value="ECO:0007669"/>
    <property type="project" value="TreeGrafter"/>
</dbReference>
<dbReference type="InterPro" id="IPR002942">
    <property type="entry name" value="S4_RNA-bd"/>
</dbReference>
<dbReference type="Gene3D" id="3.10.290.10">
    <property type="entry name" value="RNA-binding S4 domain"/>
    <property type="match status" value="1"/>
</dbReference>
<dbReference type="FunFam" id="3.40.50.620:FF:000008">
    <property type="entry name" value="Tyrosine--tRNA ligase"/>
    <property type="match status" value="1"/>
</dbReference>
<dbReference type="RefSeq" id="WP_068629922.1">
    <property type="nucleotide sequence ID" value="NZ_LSZQ01000041.1"/>
</dbReference>
<evidence type="ECO:0000256" key="1">
    <source>
        <dbReference type="ARBA" id="ARBA00004496"/>
    </source>
</evidence>
<keyword evidence="3 11" id="KW-0436">Ligase</keyword>
<dbReference type="EC" id="6.1.1.1" evidence="11"/>
<feature type="binding site" evidence="11">
    <location>
        <position position="235"/>
    </location>
    <ligand>
        <name>ATP</name>
        <dbReference type="ChEBI" id="CHEBI:30616"/>
    </ligand>
</feature>
<dbReference type="SMART" id="SM00363">
    <property type="entry name" value="S4"/>
    <property type="match status" value="1"/>
</dbReference>
<dbReference type="Pfam" id="PF22421">
    <property type="entry name" value="SYY_C-terminal"/>
    <property type="match status" value="1"/>
</dbReference>
<sequence>MNLIEDLQWRGLLADCTDLPALDTRLKTGQPITLYCGFDPTGDSLHVGHLMGQLTLRRFQLAGHHPLALAGGATGMVGDPSGKSAERNLLSPEALAHNLGCIKQQLARLLDFDSPTNPARLVDNATWTTPISFLDFLREVGKHFSLNAMIAKESVRARMEGEHGISYTEFSYQLLQAHDFYHLRHAHDCELQIGGSDQWGNITAGTDLIRKKLGTHAWGWTFPLITKADGTKFGKTAGGAVWLDPQKTSPYKFYQFFINTEDAKVCEYLRKFTFLPREEIEALEAAHAANPGAREAHKALAREVTALVHGPAAVEAAIKASAILFGAEIGDTSEETFRDVVGEVPTTHLAKTALEAPARSGGGTASDTAGATAPIAATAEKTSGAPLIELLVHSGLCSSKGQARKDISGGGIYLNNRRETDPTRHVTPADLLFGKHLLLRKGKRSYAVLTAE</sequence>
<feature type="short sequence motif" description="'KMSKS' region" evidence="11">
    <location>
        <begin position="232"/>
        <end position="236"/>
    </location>
</feature>
<dbReference type="SUPFAM" id="SSF52374">
    <property type="entry name" value="Nucleotidylyl transferase"/>
    <property type="match status" value="1"/>
</dbReference>
<evidence type="ECO:0000313" key="15">
    <source>
        <dbReference type="Proteomes" id="UP000070058"/>
    </source>
</evidence>
<evidence type="ECO:0000256" key="5">
    <source>
        <dbReference type="ARBA" id="ARBA00022840"/>
    </source>
</evidence>
<comment type="caution">
    <text evidence="14">The sequence shown here is derived from an EMBL/GenBank/DDBJ whole genome shotgun (WGS) entry which is preliminary data.</text>
</comment>
<gene>
    <name evidence="11" type="primary">tyrS</name>
    <name evidence="14" type="ORF">AXK11_05170</name>
</gene>
<keyword evidence="4 11" id="KW-0547">Nucleotide-binding</keyword>
<dbReference type="InterPro" id="IPR024088">
    <property type="entry name" value="Tyr-tRNA-ligase_bac-type"/>
</dbReference>
<dbReference type="InterPro" id="IPR024107">
    <property type="entry name" value="Tyr-tRNA-ligase_bac_1"/>
</dbReference>
<comment type="function">
    <text evidence="11">Catalyzes the attachment of tyrosine to tRNA(Tyr) in a two-step reaction: tyrosine is first activated by ATP to form Tyr-AMP and then transferred to the acceptor end of tRNA(Tyr).</text>
</comment>
<comment type="subunit">
    <text evidence="11">Homodimer.</text>
</comment>
<organism evidence="14 15">
    <name type="scientific">Cephaloticoccus primus</name>
    <dbReference type="NCBI Taxonomy" id="1548207"/>
    <lineage>
        <taxon>Bacteria</taxon>
        <taxon>Pseudomonadati</taxon>
        <taxon>Verrucomicrobiota</taxon>
        <taxon>Opitutia</taxon>
        <taxon>Opitutales</taxon>
        <taxon>Opitutaceae</taxon>
        <taxon>Cephaloticoccus</taxon>
    </lineage>
</organism>
<dbReference type="GO" id="GO:0003723">
    <property type="term" value="F:RNA binding"/>
    <property type="evidence" value="ECO:0007669"/>
    <property type="project" value="UniProtKB-KW"/>
</dbReference>
<accession>A0A139SMX9</accession>
<evidence type="ECO:0000256" key="3">
    <source>
        <dbReference type="ARBA" id="ARBA00022598"/>
    </source>
</evidence>
<evidence type="ECO:0000313" key="14">
    <source>
        <dbReference type="EMBL" id="KXU35918.1"/>
    </source>
</evidence>
<keyword evidence="5 11" id="KW-0067">ATP-binding</keyword>
<keyword evidence="6 12" id="KW-0694">RNA-binding</keyword>
<proteinExistence type="inferred from homology"/>
<dbReference type="InterPro" id="IPR001412">
    <property type="entry name" value="aa-tRNA-synth_I_CS"/>
</dbReference>
<dbReference type="PANTHER" id="PTHR11766:SF0">
    <property type="entry name" value="TYROSINE--TRNA LIGASE, MITOCHONDRIAL"/>
    <property type="match status" value="1"/>
</dbReference>
<dbReference type="FunFam" id="1.10.240.10:FF:000001">
    <property type="entry name" value="Tyrosine--tRNA ligase"/>
    <property type="match status" value="1"/>
</dbReference>
<comment type="subcellular location">
    <subcellularLocation>
        <location evidence="1 11">Cytoplasm</location>
    </subcellularLocation>
</comment>
<dbReference type="HAMAP" id="MF_02006">
    <property type="entry name" value="Tyr_tRNA_synth_type1"/>
    <property type="match status" value="1"/>
</dbReference>
<keyword evidence="8 11" id="KW-0030">Aminoacyl-tRNA synthetase</keyword>
<dbReference type="CDD" id="cd00165">
    <property type="entry name" value="S4"/>
    <property type="match status" value="1"/>
</dbReference>
<dbReference type="Pfam" id="PF00579">
    <property type="entry name" value="tRNA-synt_1b"/>
    <property type="match status" value="1"/>
</dbReference>
<feature type="short sequence motif" description="'HIGH' region" evidence="11">
    <location>
        <begin position="40"/>
        <end position="49"/>
    </location>
</feature>
<comment type="catalytic activity">
    <reaction evidence="9 11">
        <text>tRNA(Tyr) + L-tyrosine + ATP = L-tyrosyl-tRNA(Tyr) + AMP + diphosphate + H(+)</text>
        <dbReference type="Rhea" id="RHEA:10220"/>
        <dbReference type="Rhea" id="RHEA-COMP:9706"/>
        <dbReference type="Rhea" id="RHEA-COMP:9707"/>
        <dbReference type="ChEBI" id="CHEBI:15378"/>
        <dbReference type="ChEBI" id="CHEBI:30616"/>
        <dbReference type="ChEBI" id="CHEBI:33019"/>
        <dbReference type="ChEBI" id="CHEBI:58315"/>
        <dbReference type="ChEBI" id="CHEBI:78442"/>
        <dbReference type="ChEBI" id="CHEBI:78536"/>
        <dbReference type="ChEBI" id="CHEBI:456215"/>
        <dbReference type="EC" id="6.1.1.1"/>
    </reaction>
</comment>
<feature type="binding site" evidence="11">
    <location>
        <position position="35"/>
    </location>
    <ligand>
        <name>L-tyrosine</name>
        <dbReference type="ChEBI" id="CHEBI:58315"/>
    </ligand>
</feature>
<keyword evidence="2 11" id="KW-0963">Cytoplasm</keyword>
<dbReference type="GO" id="GO:0004831">
    <property type="term" value="F:tyrosine-tRNA ligase activity"/>
    <property type="evidence" value="ECO:0007669"/>
    <property type="project" value="UniProtKB-UniRule"/>
</dbReference>
<feature type="domain" description="RNA-binding S4" evidence="13">
    <location>
        <begin position="385"/>
        <end position="443"/>
    </location>
</feature>
<dbReference type="PROSITE" id="PS50889">
    <property type="entry name" value="S4"/>
    <property type="match status" value="1"/>
</dbReference>
<evidence type="ECO:0000256" key="8">
    <source>
        <dbReference type="ARBA" id="ARBA00023146"/>
    </source>
</evidence>
<evidence type="ECO:0000256" key="10">
    <source>
        <dbReference type="ARBA" id="ARBA00060965"/>
    </source>
</evidence>
<dbReference type="AlphaFoldDB" id="A0A139SMX9"/>
<evidence type="ECO:0000256" key="12">
    <source>
        <dbReference type="PROSITE-ProRule" id="PRU00182"/>
    </source>
</evidence>
<evidence type="ECO:0000256" key="7">
    <source>
        <dbReference type="ARBA" id="ARBA00022917"/>
    </source>
</evidence>
<name>A0A139SMX9_9BACT</name>
<dbReference type="Proteomes" id="UP000070058">
    <property type="component" value="Unassembled WGS sequence"/>
</dbReference>
<dbReference type="GO" id="GO:0005524">
    <property type="term" value="F:ATP binding"/>
    <property type="evidence" value="ECO:0007669"/>
    <property type="project" value="UniProtKB-UniRule"/>
</dbReference>
<dbReference type="InterPro" id="IPR014729">
    <property type="entry name" value="Rossmann-like_a/b/a_fold"/>
</dbReference>
<feature type="binding site" evidence="11">
    <location>
        <position position="172"/>
    </location>
    <ligand>
        <name>L-tyrosine</name>
        <dbReference type="ChEBI" id="CHEBI:58315"/>
    </ligand>
</feature>
<protein>
    <recommendedName>
        <fullName evidence="11">Tyrosine--tRNA ligase</fullName>
        <ecNumber evidence="11">6.1.1.1</ecNumber>
    </recommendedName>
    <alternativeName>
        <fullName evidence="11">Tyrosyl-tRNA synthetase</fullName>
        <shortName evidence="11">TyrRS</shortName>
    </alternativeName>
</protein>
<dbReference type="PANTHER" id="PTHR11766">
    <property type="entry name" value="TYROSYL-TRNA SYNTHETASE"/>
    <property type="match status" value="1"/>
</dbReference>
<dbReference type="GO" id="GO:0006437">
    <property type="term" value="P:tyrosyl-tRNA aminoacylation"/>
    <property type="evidence" value="ECO:0007669"/>
    <property type="project" value="UniProtKB-UniRule"/>
</dbReference>
<evidence type="ECO:0000256" key="9">
    <source>
        <dbReference type="ARBA" id="ARBA00048248"/>
    </source>
</evidence>
<dbReference type="EMBL" id="LSZQ01000041">
    <property type="protein sequence ID" value="KXU35918.1"/>
    <property type="molecule type" value="Genomic_DNA"/>
</dbReference>
<evidence type="ECO:0000256" key="6">
    <source>
        <dbReference type="ARBA" id="ARBA00022884"/>
    </source>
</evidence>
<dbReference type="InterPro" id="IPR054608">
    <property type="entry name" value="SYY-like_C"/>
</dbReference>
<dbReference type="InterPro" id="IPR002305">
    <property type="entry name" value="aa-tRNA-synth_Ic"/>
</dbReference>
<dbReference type="SUPFAM" id="SSF55174">
    <property type="entry name" value="Alpha-L RNA-binding motif"/>
    <property type="match status" value="1"/>
</dbReference>
<feature type="binding site" evidence="11">
    <location>
        <position position="176"/>
    </location>
    <ligand>
        <name>L-tyrosine</name>
        <dbReference type="ChEBI" id="CHEBI:58315"/>
    </ligand>
</feature>
<evidence type="ECO:0000259" key="13">
    <source>
        <dbReference type="SMART" id="SM00363"/>
    </source>
</evidence>
<dbReference type="Gene3D" id="3.40.50.620">
    <property type="entry name" value="HUPs"/>
    <property type="match status" value="1"/>
</dbReference>
<dbReference type="InterPro" id="IPR036986">
    <property type="entry name" value="S4_RNA-bd_sf"/>
</dbReference>
<dbReference type="CDD" id="cd00805">
    <property type="entry name" value="TyrRS_core"/>
    <property type="match status" value="1"/>
</dbReference>
<evidence type="ECO:0000256" key="4">
    <source>
        <dbReference type="ARBA" id="ARBA00022741"/>
    </source>
</evidence>
<reference evidence="15" key="1">
    <citation type="submission" date="2016-02" db="EMBL/GenBank/DDBJ databases">
        <authorList>
            <person name="Sanders J.G."/>
            <person name="Lin J.Y."/>
            <person name="Wertz J.T."/>
            <person name="Russell J.A."/>
            <person name="Moreau C.S."/>
            <person name="Powell S."/>
        </authorList>
    </citation>
    <scope>NUCLEOTIDE SEQUENCE [LARGE SCALE GENOMIC DNA]</scope>
    <source>
        <strain evidence="15">CAG34</strain>
    </source>
</reference>
<dbReference type="PRINTS" id="PR01040">
    <property type="entry name" value="TRNASYNTHTYR"/>
</dbReference>
<dbReference type="PROSITE" id="PS00178">
    <property type="entry name" value="AA_TRNA_LIGASE_I"/>
    <property type="match status" value="1"/>
</dbReference>